<dbReference type="CDD" id="cd02972">
    <property type="entry name" value="DsbA_family"/>
    <property type="match status" value="1"/>
</dbReference>
<evidence type="ECO:0000313" key="3">
    <source>
        <dbReference type="Proteomes" id="UP000494108"/>
    </source>
</evidence>
<sequence length="244" mass="26830">MPNAPRTRSSYRRWLLPLATVVGLLAALVLWSLPHLSHDPRSAAGDTTEQHPPGPPWRYGQADARFTVIEYADLECPYCQAYAPVLRKWIDQHPDVSLQWHHLPLPMHEPMATRLARLAECVGEAQGHAGFWKAVTWIYQHTRSDGQGLPAGLDYPDQDQVVQACLASERPDVIIRAQADEARQAGVMATPTLRLLDHKSGQSLIVAGPAEGDTLLSALDLLAATDATRPTTELSADDVSDMPR</sequence>
<dbReference type="SUPFAM" id="SSF52833">
    <property type="entry name" value="Thioredoxin-like"/>
    <property type="match status" value="1"/>
</dbReference>
<dbReference type="Proteomes" id="UP000494108">
    <property type="component" value="Unassembled WGS sequence"/>
</dbReference>
<dbReference type="InterPro" id="IPR036249">
    <property type="entry name" value="Thioredoxin-like_sf"/>
</dbReference>
<organism evidence="2 3">
    <name type="scientific">Achromobacter pestifer</name>
    <dbReference type="NCBI Taxonomy" id="1353889"/>
    <lineage>
        <taxon>Bacteria</taxon>
        <taxon>Pseudomonadati</taxon>
        <taxon>Pseudomonadota</taxon>
        <taxon>Betaproteobacteria</taxon>
        <taxon>Burkholderiales</taxon>
        <taxon>Alcaligenaceae</taxon>
        <taxon>Achromobacter</taxon>
    </lineage>
</organism>
<keyword evidence="3" id="KW-1185">Reference proteome</keyword>
<dbReference type="RefSeq" id="WP_175174901.1">
    <property type="nucleotide sequence ID" value="NZ_CADIJX010000003.1"/>
</dbReference>
<dbReference type="PROSITE" id="PS51352">
    <property type="entry name" value="THIOREDOXIN_2"/>
    <property type="match status" value="1"/>
</dbReference>
<gene>
    <name evidence="2" type="ORF">LMG3431_02597</name>
</gene>
<accession>A0A6S6YYI9</accession>
<dbReference type="Pfam" id="PF13462">
    <property type="entry name" value="Thioredoxin_4"/>
    <property type="match status" value="1"/>
</dbReference>
<proteinExistence type="predicted"/>
<reference evidence="2 3" key="1">
    <citation type="submission" date="2020-04" db="EMBL/GenBank/DDBJ databases">
        <authorList>
            <person name="De Canck E."/>
        </authorList>
    </citation>
    <scope>NUCLEOTIDE SEQUENCE [LARGE SCALE GENOMIC DNA]</scope>
    <source>
        <strain evidence="2 3">LMG 3431</strain>
    </source>
</reference>
<evidence type="ECO:0000259" key="1">
    <source>
        <dbReference type="PROSITE" id="PS51352"/>
    </source>
</evidence>
<name>A0A6S6YYI9_9BURK</name>
<dbReference type="EMBL" id="CADIJX010000003">
    <property type="protein sequence ID" value="CAB3647763.1"/>
    <property type="molecule type" value="Genomic_DNA"/>
</dbReference>
<protein>
    <recommendedName>
        <fullName evidence="1">Thioredoxin domain-containing protein</fullName>
    </recommendedName>
</protein>
<dbReference type="Gene3D" id="3.40.30.10">
    <property type="entry name" value="Glutaredoxin"/>
    <property type="match status" value="1"/>
</dbReference>
<feature type="domain" description="Thioredoxin" evidence="1">
    <location>
        <begin position="27"/>
        <end position="224"/>
    </location>
</feature>
<dbReference type="AlphaFoldDB" id="A0A6S6YYI9"/>
<dbReference type="InterPro" id="IPR012336">
    <property type="entry name" value="Thioredoxin-like_fold"/>
</dbReference>
<evidence type="ECO:0000313" key="2">
    <source>
        <dbReference type="EMBL" id="CAB3647763.1"/>
    </source>
</evidence>
<dbReference type="InterPro" id="IPR013766">
    <property type="entry name" value="Thioredoxin_domain"/>
</dbReference>